<sequence length="72" mass="8236">MIKLFPDHFDFAVIEGISKGTLHVAYQGIPLLIEVNDQTIETIMERTNQDNRMVLIDLKTKHLVSIEVEAIE</sequence>
<reference evidence="1" key="2">
    <citation type="submission" date="2018-05" db="EMBL/GenBank/DDBJ databases">
        <title>Prevalence of plasmid-borne benzalkonium chloride resistance cassette bcrABC and cadmium resistance cadA genes in nonpathogenic Listeria spp. isolated from food-processing environments.</title>
        <authorList>
            <person name="Korsak D."/>
            <person name="Chmielowska C."/>
            <person name="Szuplewska M."/>
            <person name="Bartosik D."/>
        </authorList>
    </citation>
    <scope>NUCLEOTIDE SEQUENCE</scope>
    <source>
        <strain evidence="1">40/07</strain>
        <plasmid evidence="1">pLIS1</plasmid>
    </source>
</reference>
<organism evidence="1">
    <name type="scientific">Listeria welshimeri</name>
    <dbReference type="NCBI Taxonomy" id="1643"/>
    <lineage>
        <taxon>Bacteria</taxon>
        <taxon>Bacillati</taxon>
        <taxon>Bacillota</taxon>
        <taxon>Bacilli</taxon>
        <taxon>Bacillales</taxon>
        <taxon>Listeriaceae</taxon>
        <taxon>Listeria</taxon>
    </lineage>
</organism>
<proteinExistence type="predicted"/>
<accession>A0A2Z4HVP0</accession>
<reference evidence="2 3" key="1">
    <citation type="submission" date="2017-09" db="EMBL/GenBank/DDBJ databases">
        <title>Draft Genomes of 144 Listeria Monocytogenes isolates from foods.</title>
        <authorList>
            <person name="Wu C.H."/>
            <person name="Ng J."/>
            <person name="Kiang D."/>
            <person name="Chen C.-Y."/>
            <person name="Frink S."/>
            <person name="Lafrades M."/>
            <person name="Morales C."/>
            <person name="Park P."/>
            <person name="Zwick M."/>
        </authorList>
    </citation>
    <scope>NUCLEOTIDE SEQUENCE [LARGE SCALE GENOMIC DNA]</scope>
    <source>
        <strain evidence="2 3">CDPHFDLB-F14M01633.75-2</strain>
    </source>
</reference>
<geneLocation type="plasmid" evidence="1">
    <name>pLIS1</name>
</geneLocation>
<dbReference type="EMBL" id="NYPG01000009">
    <property type="protein sequence ID" value="PDK40343.1"/>
    <property type="molecule type" value="Genomic_DNA"/>
</dbReference>
<evidence type="ECO:0000313" key="1">
    <source>
        <dbReference type="EMBL" id="AWW22400.1"/>
    </source>
</evidence>
<dbReference type="RefSeq" id="WP_003725256.1">
    <property type="nucleotide sequence ID" value="NZ_JAERVU010000008.1"/>
</dbReference>
<evidence type="ECO:0000313" key="2">
    <source>
        <dbReference type="EMBL" id="PDK40343.1"/>
    </source>
</evidence>
<evidence type="ECO:0000313" key="3">
    <source>
        <dbReference type="Proteomes" id="UP000219632"/>
    </source>
</evidence>
<dbReference type="Proteomes" id="UP000219632">
    <property type="component" value="Unassembled WGS sequence"/>
</dbReference>
<name>A0A2Z4HVP0_LISWE</name>
<protein>
    <submittedName>
        <fullName evidence="2">Riboflavin synthase subunit alpha</fullName>
    </submittedName>
</protein>
<gene>
    <name evidence="2" type="ORF">AFZ32_12865</name>
    <name evidence="1" type="ORF">pLIS100125</name>
</gene>
<keyword evidence="3" id="KW-1185">Reference proteome</keyword>
<dbReference type="AlphaFoldDB" id="A0A2Z4HVP0"/>
<keyword evidence="1" id="KW-0614">Plasmid</keyword>
<dbReference type="EMBL" id="MH382833">
    <property type="protein sequence ID" value="AWW22400.1"/>
    <property type="molecule type" value="Genomic_DNA"/>
</dbReference>